<name>A0A1L3GD74_SYNAC</name>
<evidence type="ECO:0000313" key="4">
    <source>
        <dbReference type="Proteomes" id="UP000182264"/>
    </source>
</evidence>
<dbReference type="RefSeq" id="WP_072285461.1">
    <property type="nucleotide sequence ID" value="NZ_CP015455.1"/>
</dbReference>
<dbReference type="STRING" id="29542.A6070_08995"/>
<feature type="signal peptide" evidence="1">
    <location>
        <begin position="1"/>
        <end position="18"/>
    </location>
</feature>
<dbReference type="Pfam" id="PF13098">
    <property type="entry name" value="Thioredoxin_2"/>
    <property type="match status" value="1"/>
</dbReference>
<sequence>MKLLLTVMFFFCAATAWAFPKDSCGEQSCIDCHTLSREEAKHLLGKQADRILKVAPSQVQALWVVEVEKKGERFPVYIDFTKSYVLRGEILRLKDGENLTREHVARLNRIDVSAIPVADALLLGKPGASKKLIVFTDPQCSFCKKLHAEMKKAVAIDPDVAFYIKMLPLNIHPEAYVIARSIVCNRSLQMLEQSFAGQPVPPPLCRADAVDQTIALARKLGINSTPTVVLPDGRPISGFRDAATLLKMAGSRVQPPK</sequence>
<feature type="domain" description="Thioredoxin-like fold" evidence="2">
    <location>
        <begin position="129"/>
        <end position="248"/>
    </location>
</feature>
<dbReference type="PANTHER" id="PTHR35272">
    <property type="entry name" value="THIOL:DISULFIDE INTERCHANGE PROTEIN DSBC-RELATED"/>
    <property type="match status" value="1"/>
</dbReference>
<reference evidence="3 4" key="1">
    <citation type="journal article" date="2017" name="Genome Announc.">
        <title>Complete Genome Sequences of Two Acetylene-Fermenting Pelobacter acetylenicus Strains.</title>
        <authorList>
            <person name="Sutton J.M."/>
            <person name="Baesman S.M."/>
            <person name="Fierst J.L."/>
            <person name="Poret-Peterson A.T."/>
            <person name="Oremland R.S."/>
            <person name="Dunlap D.S."/>
            <person name="Akob D.M."/>
        </authorList>
    </citation>
    <scope>NUCLEOTIDE SEQUENCE [LARGE SCALE GENOMIC DNA]</scope>
    <source>
        <strain evidence="3 4">DSM 3247</strain>
    </source>
</reference>
<dbReference type="InterPro" id="IPR012336">
    <property type="entry name" value="Thioredoxin-like_fold"/>
</dbReference>
<feature type="chain" id="PRO_5039929053" description="Thioredoxin-like fold domain-containing protein" evidence="1">
    <location>
        <begin position="19"/>
        <end position="257"/>
    </location>
</feature>
<organism evidence="3 4">
    <name type="scientific">Syntrophotalea acetylenica</name>
    <name type="common">Pelobacter acetylenicus</name>
    <dbReference type="NCBI Taxonomy" id="29542"/>
    <lineage>
        <taxon>Bacteria</taxon>
        <taxon>Pseudomonadati</taxon>
        <taxon>Thermodesulfobacteriota</taxon>
        <taxon>Desulfuromonadia</taxon>
        <taxon>Desulfuromonadales</taxon>
        <taxon>Syntrophotaleaceae</taxon>
        <taxon>Syntrophotalea</taxon>
    </lineage>
</organism>
<dbReference type="Proteomes" id="UP000182264">
    <property type="component" value="Chromosome"/>
</dbReference>
<evidence type="ECO:0000259" key="2">
    <source>
        <dbReference type="Pfam" id="PF13098"/>
    </source>
</evidence>
<dbReference type="AlphaFoldDB" id="A0A1L3GD74"/>
<dbReference type="InterPro" id="IPR036249">
    <property type="entry name" value="Thioredoxin-like_sf"/>
</dbReference>
<dbReference type="EMBL" id="CP015518">
    <property type="protein sequence ID" value="APG23648.1"/>
    <property type="molecule type" value="Genomic_DNA"/>
</dbReference>
<protein>
    <recommendedName>
        <fullName evidence="2">Thioredoxin-like fold domain-containing protein</fullName>
    </recommendedName>
</protein>
<dbReference type="SUPFAM" id="SSF52833">
    <property type="entry name" value="Thioredoxin-like"/>
    <property type="match status" value="1"/>
</dbReference>
<dbReference type="Gene3D" id="3.40.30.10">
    <property type="entry name" value="Glutaredoxin"/>
    <property type="match status" value="1"/>
</dbReference>
<accession>A0A1L3GD74</accession>
<dbReference type="InterPro" id="IPR051470">
    <property type="entry name" value="Thiol:disulfide_interchange"/>
</dbReference>
<dbReference type="OrthoDB" id="9800545at2"/>
<keyword evidence="4" id="KW-1185">Reference proteome</keyword>
<evidence type="ECO:0000313" key="3">
    <source>
        <dbReference type="EMBL" id="APG23648.1"/>
    </source>
</evidence>
<proteinExistence type="predicted"/>
<dbReference type="PANTHER" id="PTHR35272:SF3">
    <property type="entry name" value="THIOL:DISULFIDE INTERCHANGE PROTEIN DSBC"/>
    <property type="match status" value="1"/>
</dbReference>
<dbReference type="CDD" id="cd03020">
    <property type="entry name" value="DsbA_DsbC_DsbG"/>
    <property type="match status" value="1"/>
</dbReference>
<keyword evidence="1" id="KW-0732">Signal</keyword>
<evidence type="ECO:0000256" key="1">
    <source>
        <dbReference type="SAM" id="SignalP"/>
    </source>
</evidence>
<dbReference type="KEGG" id="pace:A6070_08995"/>
<gene>
    <name evidence="3" type="ORF">A7E75_00390</name>
</gene>
<dbReference type="InterPro" id="IPR033954">
    <property type="entry name" value="DiS-bond_Isoase_DsbC/G"/>
</dbReference>